<gene>
    <name evidence="3" type="ORF">PACLA_8A068938</name>
</gene>
<evidence type="ECO:0000256" key="2">
    <source>
        <dbReference type="RuleBase" id="RU003762"/>
    </source>
</evidence>
<name>A0A7D9EUY1_PARCT</name>
<dbReference type="InterPro" id="IPR000413">
    <property type="entry name" value="Integrin_alpha"/>
</dbReference>
<dbReference type="AlphaFoldDB" id="A0A7D9EUY1"/>
<dbReference type="InterPro" id="IPR028994">
    <property type="entry name" value="Integrin_alpha_N"/>
</dbReference>
<organism evidence="3 4">
    <name type="scientific">Paramuricea clavata</name>
    <name type="common">Red gorgonian</name>
    <name type="synonym">Violescent sea-whip</name>
    <dbReference type="NCBI Taxonomy" id="317549"/>
    <lineage>
        <taxon>Eukaryota</taxon>
        <taxon>Metazoa</taxon>
        <taxon>Cnidaria</taxon>
        <taxon>Anthozoa</taxon>
        <taxon>Octocorallia</taxon>
        <taxon>Malacalcyonacea</taxon>
        <taxon>Plexauridae</taxon>
        <taxon>Paramuricea</taxon>
    </lineage>
</organism>
<dbReference type="GO" id="GO:0009897">
    <property type="term" value="C:external side of plasma membrane"/>
    <property type="evidence" value="ECO:0007669"/>
    <property type="project" value="TreeGrafter"/>
</dbReference>
<dbReference type="PANTHER" id="PTHR23220">
    <property type="entry name" value="INTEGRIN ALPHA"/>
    <property type="match status" value="1"/>
</dbReference>
<dbReference type="GO" id="GO:0008305">
    <property type="term" value="C:integrin complex"/>
    <property type="evidence" value="ECO:0007669"/>
    <property type="project" value="InterPro"/>
</dbReference>
<comment type="similarity">
    <text evidence="2">Belongs to the integrin alpha chain family.</text>
</comment>
<dbReference type="OrthoDB" id="5573735at2759"/>
<dbReference type="GO" id="GO:0007160">
    <property type="term" value="P:cell-matrix adhesion"/>
    <property type="evidence" value="ECO:0007669"/>
    <property type="project" value="TreeGrafter"/>
</dbReference>
<dbReference type="GO" id="GO:0098609">
    <property type="term" value="P:cell-cell adhesion"/>
    <property type="evidence" value="ECO:0007669"/>
    <property type="project" value="TreeGrafter"/>
</dbReference>
<dbReference type="PROSITE" id="PS51470">
    <property type="entry name" value="FG_GAP"/>
    <property type="match status" value="2"/>
</dbReference>
<reference evidence="3" key="1">
    <citation type="submission" date="2020-04" db="EMBL/GenBank/DDBJ databases">
        <authorList>
            <person name="Alioto T."/>
            <person name="Alioto T."/>
            <person name="Gomez Garrido J."/>
        </authorList>
    </citation>
    <scope>NUCLEOTIDE SEQUENCE</scope>
    <source>
        <strain evidence="3">A484AB</strain>
    </source>
</reference>
<keyword evidence="2" id="KW-0675">Receptor</keyword>
<dbReference type="PRINTS" id="PR01185">
    <property type="entry name" value="INTEGRINA"/>
</dbReference>
<dbReference type="GO" id="GO:0005178">
    <property type="term" value="F:integrin binding"/>
    <property type="evidence" value="ECO:0007669"/>
    <property type="project" value="TreeGrafter"/>
</dbReference>
<dbReference type="PANTHER" id="PTHR23220:SF133">
    <property type="entry name" value="INTEGRIN ALPHA-PS2"/>
    <property type="match status" value="1"/>
</dbReference>
<comment type="subcellular location">
    <subcellularLocation>
        <location evidence="2">Membrane</location>
        <topology evidence="2">Single-pass type I membrane protein</topology>
    </subcellularLocation>
</comment>
<dbReference type="InterPro" id="IPR013519">
    <property type="entry name" value="Int_alpha_beta-p"/>
</dbReference>
<keyword evidence="4" id="KW-1185">Reference proteome</keyword>
<dbReference type="EMBL" id="CACRXK020009756">
    <property type="protein sequence ID" value="CAB4017891.1"/>
    <property type="molecule type" value="Genomic_DNA"/>
</dbReference>
<feature type="non-terminal residue" evidence="3">
    <location>
        <position position="1"/>
    </location>
</feature>
<proteinExistence type="inferred from homology"/>
<protein>
    <submittedName>
        <fullName evidence="3">Integrin alpha-PS2</fullName>
    </submittedName>
</protein>
<keyword evidence="2" id="KW-0130">Cell adhesion</keyword>
<dbReference type="SMART" id="SM00191">
    <property type="entry name" value="Int_alpha"/>
    <property type="match status" value="2"/>
</dbReference>
<dbReference type="GO" id="GO:0007229">
    <property type="term" value="P:integrin-mediated signaling pathway"/>
    <property type="evidence" value="ECO:0007669"/>
    <property type="project" value="UniProtKB-KW"/>
</dbReference>
<accession>A0A7D9EUY1</accession>
<keyword evidence="2 3" id="KW-0401">Integrin</keyword>
<dbReference type="GO" id="GO:0033627">
    <property type="term" value="P:cell adhesion mediated by integrin"/>
    <property type="evidence" value="ECO:0007669"/>
    <property type="project" value="TreeGrafter"/>
</dbReference>
<comment type="caution">
    <text evidence="3">The sequence shown here is derived from an EMBL/GenBank/DDBJ whole genome shotgun (WGS) entry which is preliminary data.</text>
</comment>
<evidence type="ECO:0000256" key="1">
    <source>
        <dbReference type="ARBA" id="ARBA00023180"/>
    </source>
</evidence>
<keyword evidence="1" id="KW-0325">Glycoprotein</keyword>
<dbReference type="Proteomes" id="UP001152795">
    <property type="component" value="Unassembled WGS sequence"/>
</dbReference>
<dbReference type="Gene3D" id="2.130.10.130">
    <property type="entry name" value="Integrin alpha, N-terminal"/>
    <property type="match status" value="1"/>
</dbReference>
<dbReference type="SUPFAM" id="SSF69318">
    <property type="entry name" value="Integrin alpha N-terminal domain"/>
    <property type="match status" value="1"/>
</dbReference>
<evidence type="ECO:0000313" key="4">
    <source>
        <dbReference type="Proteomes" id="UP001152795"/>
    </source>
</evidence>
<sequence length="154" mass="16663">DNFASPERTYTAPKPQARALFGKAVAVIGDLDLSGYNDLIIGSPYEGEGGVVYIYHGSSDGLSENPVQTIKASDFPNDLKTFGWSIRGETDLDDNGYPDIVVGAYASDSIMILRPVPVVKVDIEYKLSSPTIDVSNKSCSIEDKILGKTIQTVW</sequence>
<evidence type="ECO:0000313" key="3">
    <source>
        <dbReference type="EMBL" id="CAB4017891.1"/>
    </source>
</evidence>